<keyword evidence="4" id="KW-0653">Protein transport</keyword>
<evidence type="ECO:0000313" key="5">
    <source>
        <dbReference type="EMBL" id="PRQ38965.1"/>
    </source>
</evidence>
<organism evidence="5 6">
    <name type="scientific">Rosa chinensis</name>
    <name type="common">China rose</name>
    <dbReference type="NCBI Taxonomy" id="74649"/>
    <lineage>
        <taxon>Eukaryota</taxon>
        <taxon>Viridiplantae</taxon>
        <taxon>Streptophyta</taxon>
        <taxon>Embryophyta</taxon>
        <taxon>Tracheophyta</taxon>
        <taxon>Spermatophyta</taxon>
        <taxon>Magnoliopsida</taxon>
        <taxon>eudicotyledons</taxon>
        <taxon>Gunneridae</taxon>
        <taxon>Pentapetalae</taxon>
        <taxon>rosids</taxon>
        <taxon>fabids</taxon>
        <taxon>Rosales</taxon>
        <taxon>Rosaceae</taxon>
        <taxon>Rosoideae</taxon>
        <taxon>Rosoideae incertae sedis</taxon>
        <taxon>Rosa</taxon>
    </lineage>
</organism>
<dbReference type="Gramene" id="PRQ38965">
    <property type="protein sequence ID" value="PRQ38965"/>
    <property type="gene ID" value="RchiOBHm_Chr4g0419801"/>
</dbReference>
<dbReference type="InterPro" id="IPR039812">
    <property type="entry name" value="Vesicle-fus_ATPase"/>
</dbReference>
<evidence type="ECO:0000256" key="2">
    <source>
        <dbReference type="ARBA" id="ARBA00022741"/>
    </source>
</evidence>
<name>A0A2P6QXN6_ROSCH</name>
<dbReference type="EC" id="3.6.4.6" evidence="4"/>
<keyword evidence="4" id="KW-0963">Cytoplasm</keyword>
<comment type="function">
    <text evidence="4">Required for vesicle-mediated transport. Catalyzes the fusion of transport vesicles within the Golgi cisternae. Is also required for transport from the endoplasmic reticulum to the Golgi stack. Seems to function as a fusion protein required for the delivery of cargo proteins to all compartments of the Golgi stack independent of vesicle origin.</text>
</comment>
<comment type="catalytic activity">
    <reaction evidence="4">
        <text>ATP + H2O = ADP + phosphate + H(+)</text>
        <dbReference type="Rhea" id="RHEA:13065"/>
        <dbReference type="ChEBI" id="CHEBI:15377"/>
        <dbReference type="ChEBI" id="CHEBI:15378"/>
        <dbReference type="ChEBI" id="CHEBI:30616"/>
        <dbReference type="ChEBI" id="CHEBI:43474"/>
        <dbReference type="ChEBI" id="CHEBI:456216"/>
        <dbReference type="EC" id="3.6.4.6"/>
    </reaction>
</comment>
<keyword evidence="4" id="KW-0813">Transport</keyword>
<dbReference type="GO" id="GO:0043001">
    <property type="term" value="P:Golgi to plasma membrane protein transport"/>
    <property type="evidence" value="ECO:0007669"/>
    <property type="project" value="TreeGrafter"/>
</dbReference>
<evidence type="ECO:0000256" key="4">
    <source>
        <dbReference type="RuleBase" id="RU367045"/>
    </source>
</evidence>
<dbReference type="GO" id="GO:0005524">
    <property type="term" value="F:ATP binding"/>
    <property type="evidence" value="ECO:0007669"/>
    <property type="project" value="UniProtKB-UniRule"/>
</dbReference>
<dbReference type="GO" id="GO:0016887">
    <property type="term" value="F:ATP hydrolysis activity"/>
    <property type="evidence" value="ECO:0007669"/>
    <property type="project" value="InterPro"/>
</dbReference>
<accession>A0A2P6QXN6</accession>
<evidence type="ECO:0000256" key="1">
    <source>
        <dbReference type="ARBA" id="ARBA00006914"/>
    </source>
</evidence>
<keyword evidence="4" id="KW-0479">Metal-binding</keyword>
<dbReference type="GO" id="GO:0046872">
    <property type="term" value="F:metal ion binding"/>
    <property type="evidence" value="ECO:0007669"/>
    <property type="project" value="UniProtKB-UniRule"/>
</dbReference>
<dbReference type="Proteomes" id="UP000238479">
    <property type="component" value="Chromosome 4"/>
</dbReference>
<reference evidence="5 6" key="1">
    <citation type="journal article" date="2018" name="Nat. Genet.">
        <title>The Rosa genome provides new insights in the design of modern roses.</title>
        <authorList>
            <person name="Bendahmane M."/>
        </authorList>
    </citation>
    <scope>NUCLEOTIDE SEQUENCE [LARGE SCALE GENOMIC DNA]</scope>
    <source>
        <strain evidence="6">cv. Old Blush</strain>
    </source>
</reference>
<comment type="cofactor">
    <cofactor evidence="4">
        <name>Mg(2+)</name>
        <dbReference type="ChEBI" id="CHEBI:18420"/>
    </cofactor>
    <text evidence="4">Binds 1 Mg(2+) ion per subunit.</text>
</comment>
<sequence length="234" mass="26405">MSVSIVLRLGINHLKGRLLGSPGTLMARQIGKKNVEWERSKGDGNELHVIIFDEVDAICKIDGGINLLLMATKLTILLPPSLPCSTWNLNIVTVMLLCICQLLNGMVDCGEQHKHIYQRAILLVEQVKIKWQKPACYMSSGRSYWQLLIILDSGKSSLAATVGIDSDFPYVKIVFEDAYKSPLSFIILEYIERLLEYIAIGPRFSNLISETPMLLLKCTPFQKGEKASRFWYNK</sequence>
<evidence type="ECO:0000256" key="3">
    <source>
        <dbReference type="ARBA" id="ARBA00022840"/>
    </source>
</evidence>
<keyword evidence="4" id="KW-0460">Magnesium</keyword>
<comment type="subcellular location">
    <subcellularLocation>
        <location evidence="4">Cytoplasm</location>
    </subcellularLocation>
</comment>
<gene>
    <name evidence="5" type="ORF">RchiOBHm_Chr4g0419801</name>
</gene>
<dbReference type="GO" id="GO:0005795">
    <property type="term" value="C:Golgi stack"/>
    <property type="evidence" value="ECO:0007669"/>
    <property type="project" value="TreeGrafter"/>
</dbReference>
<protein>
    <recommendedName>
        <fullName evidence="4">Vesicle-fusing ATPase</fullName>
        <ecNumber evidence="4">3.6.4.6</ecNumber>
    </recommendedName>
</protein>
<keyword evidence="4" id="KW-0931">ER-Golgi transport</keyword>
<dbReference type="AlphaFoldDB" id="A0A2P6QXN6"/>
<proteinExistence type="inferred from homology"/>
<keyword evidence="6" id="KW-1185">Reference proteome</keyword>
<comment type="caution">
    <text evidence="5">The sequence shown here is derived from an EMBL/GenBank/DDBJ whole genome shotgun (WGS) entry which is preliminary data.</text>
</comment>
<dbReference type="GO" id="GO:0006891">
    <property type="term" value="P:intra-Golgi vesicle-mediated transport"/>
    <property type="evidence" value="ECO:0007669"/>
    <property type="project" value="TreeGrafter"/>
</dbReference>
<dbReference type="GO" id="GO:0035494">
    <property type="term" value="P:SNARE complex disassembly"/>
    <property type="evidence" value="ECO:0007669"/>
    <property type="project" value="InterPro"/>
</dbReference>
<evidence type="ECO:0000313" key="6">
    <source>
        <dbReference type="Proteomes" id="UP000238479"/>
    </source>
</evidence>
<dbReference type="STRING" id="74649.A0A2P6QXN6"/>
<keyword evidence="3 4" id="KW-0067">ATP-binding</keyword>
<dbReference type="PANTHER" id="PTHR23078">
    <property type="entry name" value="VESICULAR-FUSION PROTEIN NSF"/>
    <property type="match status" value="1"/>
</dbReference>
<comment type="similarity">
    <text evidence="1 4">Belongs to the AAA ATPase family.</text>
</comment>
<dbReference type="EMBL" id="PDCK01000042">
    <property type="protein sequence ID" value="PRQ38965.1"/>
    <property type="molecule type" value="Genomic_DNA"/>
</dbReference>
<keyword evidence="2 4" id="KW-0547">Nucleotide-binding</keyword>
<keyword evidence="4 5" id="KW-0378">Hydrolase</keyword>
<dbReference type="PANTHER" id="PTHR23078:SF3">
    <property type="entry name" value="VESICLE-FUSING ATPASE"/>
    <property type="match status" value="1"/>
</dbReference>